<evidence type="ECO:0000313" key="16">
    <source>
        <dbReference type="Proteomes" id="UP000594260"/>
    </source>
</evidence>
<dbReference type="PANTHER" id="PTHR48438">
    <property type="entry name" value="ALPHA-(1,3)-FUCOSYLTRANSFERASE C-RELATED"/>
    <property type="match status" value="1"/>
</dbReference>
<feature type="domain" description="Fucosyltransferase N-terminal" evidence="14">
    <location>
        <begin position="86"/>
        <end position="186"/>
    </location>
</feature>
<evidence type="ECO:0000256" key="5">
    <source>
        <dbReference type="ARBA" id="ARBA00022679"/>
    </source>
</evidence>
<dbReference type="RefSeq" id="XP_022647106.1">
    <property type="nucleotide sequence ID" value="XM_022791371.1"/>
</dbReference>
<sequence length="416" mass="48564">MMVFGEARRQRLKMSYTNRSCFKAVLVLTLISAYVILALVSNLGMLPIQANLGSIKELQESELNKRNYTISIWKVGARMQRRFLRSFGSIERDPFAQCSVRNCRLEVNDSLVRFSDAVMFHLHLLRNIKTALPKTRPINQQWIFFTDESPYHTFMADPKLTMKDLNGLFNLSMTYRSDSDIPIPYGRTEKLPSPNLEDLTSMLKSKTKGVTILGSNCDGKNGRWDYVHELAKYIQVDIFGRCGKQACPEHFSKDCDAIKDYQFYLSFENSNCAEYLTEKLWYNAYHKKAIPIVMGAPKDDYDRLCPPHSFIHIDDFASPKELAEYIIKHKTNDKVGHVLHFRRLRKNPEDLVAYHTWRRSYRVVNEHGYFGTPSLHLCRMCEMLNKPIKRQTLDHLESWWSVRRDCRNTRYKASTA</sequence>
<dbReference type="InterPro" id="IPR038577">
    <property type="entry name" value="GT10-like_C_sf"/>
</dbReference>
<dbReference type="GO" id="GO:0008417">
    <property type="term" value="F:fucosyltransferase activity"/>
    <property type="evidence" value="ECO:0007669"/>
    <property type="project" value="InterPro"/>
</dbReference>
<dbReference type="Pfam" id="PF17039">
    <property type="entry name" value="Glyco_tran_10_N"/>
    <property type="match status" value="1"/>
</dbReference>
<evidence type="ECO:0000256" key="10">
    <source>
        <dbReference type="ARBA" id="ARBA00023136"/>
    </source>
</evidence>
<evidence type="ECO:0000256" key="6">
    <source>
        <dbReference type="ARBA" id="ARBA00022692"/>
    </source>
</evidence>
<evidence type="ECO:0000259" key="14">
    <source>
        <dbReference type="Pfam" id="PF17039"/>
    </source>
</evidence>
<dbReference type="PANTHER" id="PTHR48438:SF1">
    <property type="entry name" value="ALPHA-(1,3)-FUCOSYLTRANSFERASE C-RELATED"/>
    <property type="match status" value="1"/>
</dbReference>
<dbReference type="EnsemblMetazoa" id="XM_022791371">
    <property type="protein sequence ID" value="XP_022647106"/>
    <property type="gene ID" value="LOC111244359"/>
</dbReference>
<protein>
    <recommendedName>
        <fullName evidence="12">Fucosyltransferase</fullName>
        <ecNumber evidence="12">2.4.1.-</ecNumber>
    </recommendedName>
</protein>
<keyword evidence="7" id="KW-0735">Signal-anchor</keyword>
<dbReference type="InParanoid" id="A0A7M7J5F2"/>
<dbReference type="UniPathway" id="UPA00378"/>
<dbReference type="InterPro" id="IPR031481">
    <property type="entry name" value="Glyco_tran_10_N"/>
</dbReference>
<comment type="similarity">
    <text evidence="3 12">Belongs to the glycosyltransferase 10 family.</text>
</comment>
<dbReference type="EnsemblMetazoa" id="XM_022791370">
    <property type="protein sequence ID" value="XP_022647105"/>
    <property type="gene ID" value="LOC111244359"/>
</dbReference>
<dbReference type="Gene3D" id="3.40.50.11660">
    <property type="entry name" value="Glycosyl transferase family 10, C-terminal domain"/>
    <property type="match status" value="1"/>
</dbReference>
<evidence type="ECO:0000259" key="13">
    <source>
        <dbReference type="Pfam" id="PF00852"/>
    </source>
</evidence>
<keyword evidence="8 12" id="KW-1133">Transmembrane helix</keyword>
<keyword evidence="9 12" id="KW-0333">Golgi apparatus</keyword>
<dbReference type="Pfam" id="PF00852">
    <property type="entry name" value="Glyco_transf_10"/>
    <property type="match status" value="1"/>
</dbReference>
<evidence type="ECO:0000256" key="12">
    <source>
        <dbReference type="RuleBase" id="RU003832"/>
    </source>
</evidence>
<comment type="pathway">
    <text evidence="2">Protein modification; protein glycosylation.</text>
</comment>
<evidence type="ECO:0000313" key="15">
    <source>
        <dbReference type="EnsemblMetazoa" id="XP_022647105"/>
    </source>
</evidence>
<evidence type="ECO:0000256" key="8">
    <source>
        <dbReference type="ARBA" id="ARBA00022989"/>
    </source>
</evidence>
<dbReference type="EC" id="2.4.1.-" evidence="12"/>
<evidence type="ECO:0000256" key="9">
    <source>
        <dbReference type="ARBA" id="ARBA00023034"/>
    </source>
</evidence>
<dbReference type="RefSeq" id="XP_022647105.1">
    <property type="nucleotide sequence ID" value="XM_022791370.1"/>
</dbReference>
<proteinExistence type="inferred from homology"/>
<dbReference type="InterPro" id="IPR001503">
    <property type="entry name" value="Glyco_trans_10"/>
</dbReference>
<evidence type="ECO:0000256" key="11">
    <source>
        <dbReference type="ARBA" id="ARBA00023180"/>
    </source>
</evidence>
<dbReference type="RefSeq" id="XP_022647108.1">
    <property type="nucleotide sequence ID" value="XM_022791373.1"/>
</dbReference>
<name>A0A7M7J5F2_VARDE</name>
<dbReference type="InterPro" id="IPR055270">
    <property type="entry name" value="Glyco_tran_10_C"/>
</dbReference>
<keyword evidence="10 12" id="KW-0472">Membrane</keyword>
<dbReference type="EnsemblMetazoa" id="XM_022791373">
    <property type="protein sequence ID" value="XP_022647108"/>
    <property type="gene ID" value="LOC111244359"/>
</dbReference>
<dbReference type="Proteomes" id="UP000594260">
    <property type="component" value="Unplaced"/>
</dbReference>
<dbReference type="FunFam" id="3.40.50.11660:FF:000004">
    <property type="entry name" value="Glycoprotein 3-alpha-L-fucosyltransferase A"/>
    <property type="match status" value="1"/>
</dbReference>
<keyword evidence="6 12" id="KW-0812">Transmembrane</keyword>
<keyword evidence="16" id="KW-1185">Reference proteome</keyword>
<evidence type="ECO:0000256" key="2">
    <source>
        <dbReference type="ARBA" id="ARBA00004922"/>
    </source>
</evidence>
<dbReference type="KEGG" id="vde:111244359"/>
<accession>A0A7M7J5F2</accession>
<dbReference type="RefSeq" id="XP_022647109.1">
    <property type="nucleotide sequence ID" value="XM_022791374.1"/>
</dbReference>
<keyword evidence="5 12" id="KW-0808">Transferase</keyword>
<dbReference type="EnsemblMetazoa" id="XM_022791374">
    <property type="protein sequence ID" value="XP_022647109"/>
    <property type="gene ID" value="LOC111244359"/>
</dbReference>
<dbReference type="SUPFAM" id="SSF53756">
    <property type="entry name" value="UDP-Glycosyltransferase/glycogen phosphorylase"/>
    <property type="match status" value="1"/>
</dbReference>
<reference evidence="15" key="1">
    <citation type="submission" date="2021-01" db="UniProtKB">
        <authorList>
            <consortium name="EnsemblMetazoa"/>
        </authorList>
    </citation>
    <scope>IDENTIFICATION</scope>
</reference>
<organism evidence="15 16">
    <name type="scientific">Varroa destructor</name>
    <name type="common">Honeybee mite</name>
    <dbReference type="NCBI Taxonomy" id="109461"/>
    <lineage>
        <taxon>Eukaryota</taxon>
        <taxon>Metazoa</taxon>
        <taxon>Ecdysozoa</taxon>
        <taxon>Arthropoda</taxon>
        <taxon>Chelicerata</taxon>
        <taxon>Arachnida</taxon>
        <taxon>Acari</taxon>
        <taxon>Parasitiformes</taxon>
        <taxon>Mesostigmata</taxon>
        <taxon>Gamasina</taxon>
        <taxon>Dermanyssoidea</taxon>
        <taxon>Varroidae</taxon>
        <taxon>Varroa</taxon>
    </lineage>
</organism>
<dbReference type="OrthoDB" id="427096at2759"/>
<dbReference type="GO" id="GO:0032580">
    <property type="term" value="C:Golgi cisterna membrane"/>
    <property type="evidence" value="ECO:0007669"/>
    <property type="project" value="UniProtKB-SubCell"/>
</dbReference>
<evidence type="ECO:0000256" key="3">
    <source>
        <dbReference type="ARBA" id="ARBA00008919"/>
    </source>
</evidence>
<dbReference type="GeneID" id="111244359"/>
<feature type="transmembrane region" description="Helical" evidence="12">
    <location>
        <begin position="21"/>
        <end position="40"/>
    </location>
</feature>
<feature type="domain" description="Fucosyltransferase C-terminal" evidence="13">
    <location>
        <begin position="204"/>
        <end position="399"/>
    </location>
</feature>
<evidence type="ECO:0000256" key="1">
    <source>
        <dbReference type="ARBA" id="ARBA00004447"/>
    </source>
</evidence>
<evidence type="ECO:0000256" key="4">
    <source>
        <dbReference type="ARBA" id="ARBA00022676"/>
    </source>
</evidence>
<comment type="subcellular location">
    <subcellularLocation>
        <location evidence="1 12">Golgi apparatus</location>
        <location evidence="1 12">Golgi stack membrane</location>
        <topology evidence="1 12">Single-pass type II membrane protein</topology>
    </subcellularLocation>
</comment>
<keyword evidence="4 12" id="KW-0328">Glycosyltransferase</keyword>
<evidence type="ECO:0000256" key="7">
    <source>
        <dbReference type="ARBA" id="ARBA00022968"/>
    </source>
</evidence>
<dbReference type="OMA" id="CEALHYN"/>
<dbReference type="AlphaFoldDB" id="A0A7M7J5F2"/>
<keyword evidence="11" id="KW-0325">Glycoprotein</keyword>